<evidence type="ECO:0000256" key="3">
    <source>
        <dbReference type="ARBA" id="ARBA00022539"/>
    </source>
</evidence>
<dbReference type="InterPro" id="IPR023214">
    <property type="entry name" value="HAD_sf"/>
</dbReference>
<accession>W1Q6E9</accession>
<dbReference type="PANTHER" id="PTHR48085:SF5">
    <property type="entry name" value="CADMIUM_ZINC-TRANSPORTING ATPASE HMA4-RELATED"/>
    <property type="match status" value="1"/>
</dbReference>
<dbReference type="Pfam" id="PF00702">
    <property type="entry name" value="Hydrolase"/>
    <property type="match status" value="1"/>
</dbReference>
<evidence type="ECO:0000313" key="13">
    <source>
        <dbReference type="Proteomes" id="UP000019050"/>
    </source>
</evidence>
<evidence type="ECO:0000256" key="10">
    <source>
        <dbReference type="RuleBase" id="RU362081"/>
    </source>
</evidence>
<name>W1Q6E9_ABIDE</name>
<dbReference type="GO" id="GO:0008551">
    <property type="term" value="F:P-type cadmium transporter activity"/>
    <property type="evidence" value="ECO:0007669"/>
    <property type="project" value="UniProtKB-EC"/>
</dbReference>
<evidence type="ECO:0000313" key="12">
    <source>
        <dbReference type="EMBL" id="ESK66169.1"/>
    </source>
</evidence>
<dbReference type="InterPro" id="IPR023299">
    <property type="entry name" value="ATPase_P-typ_cyto_dom_N"/>
</dbReference>
<dbReference type="SUPFAM" id="SSF56784">
    <property type="entry name" value="HAD-like"/>
    <property type="match status" value="1"/>
</dbReference>
<evidence type="ECO:0000256" key="6">
    <source>
        <dbReference type="ARBA" id="ARBA00022989"/>
    </source>
</evidence>
<evidence type="ECO:0000256" key="8">
    <source>
        <dbReference type="ARBA" id="ARBA00039103"/>
    </source>
</evidence>
<feature type="domain" description="P-type ATPase A" evidence="11">
    <location>
        <begin position="196"/>
        <end position="293"/>
    </location>
</feature>
<evidence type="ECO:0000259" key="11">
    <source>
        <dbReference type="Pfam" id="PF00122"/>
    </source>
</evidence>
<keyword evidence="5" id="KW-1278">Translocase</keyword>
<dbReference type="EMBL" id="ACIN03000003">
    <property type="protein sequence ID" value="ESK66169.1"/>
    <property type="molecule type" value="Genomic_DNA"/>
</dbReference>
<dbReference type="PRINTS" id="PR00119">
    <property type="entry name" value="CATATPASE"/>
</dbReference>
<keyword evidence="10" id="KW-0479">Metal-binding</keyword>
<evidence type="ECO:0000256" key="1">
    <source>
        <dbReference type="ARBA" id="ARBA00004141"/>
    </source>
</evidence>
<dbReference type="HOGENOM" id="CLU_001771_6_3_9"/>
<dbReference type="GO" id="GO:0046872">
    <property type="term" value="F:metal ion binding"/>
    <property type="evidence" value="ECO:0007669"/>
    <property type="project" value="UniProtKB-KW"/>
</dbReference>
<dbReference type="PANTHER" id="PTHR48085">
    <property type="entry name" value="CADMIUM/ZINC-TRANSPORTING ATPASE HMA2-RELATED"/>
    <property type="match status" value="1"/>
</dbReference>
<dbReference type="STRING" id="592010.GCWU000182_000512"/>
<evidence type="ECO:0000256" key="5">
    <source>
        <dbReference type="ARBA" id="ARBA00022967"/>
    </source>
</evidence>
<dbReference type="eggNOG" id="COG2217">
    <property type="taxonomic scope" value="Bacteria"/>
</dbReference>
<dbReference type="NCBIfam" id="TIGR01494">
    <property type="entry name" value="ATPase_P-type"/>
    <property type="match status" value="1"/>
</dbReference>
<dbReference type="SFLD" id="SFLDG00002">
    <property type="entry name" value="C1.7:_P-type_atpase_like"/>
    <property type="match status" value="1"/>
</dbReference>
<evidence type="ECO:0000256" key="4">
    <source>
        <dbReference type="ARBA" id="ARBA00022692"/>
    </source>
</evidence>
<keyword evidence="10" id="KW-0547">Nucleotide-binding</keyword>
<gene>
    <name evidence="12" type="ORF">GCWU000182_000512</name>
</gene>
<reference evidence="12" key="1">
    <citation type="submission" date="2013-06" db="EMBL/GenBank/DDBJ databases">
        <authorList>
            <person name="Weinstock G."/>
            <person name="Sodergren E."/>
            <person name="Clifton S."/>
            <person name="Fulton L."/>
            <person name="Fulton B."/>
            <person name="Courtney L."/>
            <person name="Fronick C."/>
            <person name="Harrison M."/>
            <person name="Strong C."/>
            <person name="Farmer C."/>
            <person name="Delahaunty K."/>
            <person name="Markovic C."/>
            <person name="Hall O."/>
            <person name="Minx P."/>
            <person name="Tomlinson C."/>
            <person name="Mitreva M."/>
            <person name="Nelson J."/>
            <person name="Hou S."/>
            <person name="Wollam A."/>
            <person name="Pepin K.H."/>
            <person name="Johnson M."/>
            <person name="Bhonagiri V."/>
            <person name="Nash W.E."/>
            <person name="Warren W."/>
            <person name="Chinwalla A."/>
            <person name="Mardis E.R."/>
            <person name="Wilson R.K."/>
        </authorList>
    </citation>
    <scope>NUCLEOTIDE SEQUENCE [LARGE SCALE GENOMIC DNA]</scope>
    <source>
        <strain evidence="12">ATCC 49176</strain>
    </source>
</reference>
<dbReference type="InterPro" id="IPR018303">
    <property type="entry name" value="ATPase_P-typ_P_site"/>
</dbReference>
<dbReference type="InterPro" id="IPR044492">
    <property type="entry name" value="P_typ_ATPase_HD_dom"/>
</dbReference>
<dbReference type="EC" id="7.2.2.21" evidence="8"/>
<dbReference type="SFLD" id="SFLDS00003">
    <property type="entry name" value="Haloacid_Dehalogenase"/>
    <property type="match status" value="1"/>
</dbReference>
<dbReference type="GO" id="GO:0005886">
    <property type="term" value="C:plasma membrane"/>
    <property type="evidence" value="ECO:0007669"/>
    <property type="project" value="UniProtKB-SubCell"/>
</dbReference>
<dbReference type="SFLD" id="SFLDF00027">
    <property type="entry name" value="p-type_atpase"/>
    <property type="match status" value="1"/>
</dbReference>
<evidence type="ECO:0000256" key="9">
    <source>
        <dbReference type="ARBA" id="ARBA00049338"/>
    </source>
</evidence>
<organism evidence="12 13">
    <name type="scientific">Abiotrophia defectiva ATCC 49176</name>
    <dbReference type="NCBI Taxonomy" id="592010"/>
    <lineage>
        <taxon>Bacteria</taxon>
        <taxon>Bacillati</taxon>
        <taxon>Bacillota</taxon>
        <taxon>Bacilli</taxon>
        <taxon>Lactobacillales</taxon>
        <taxon>Aerococcaceae</taxon>
        <taxon>Abiotrophia</taxon>
    </lineage>
</organism>
<dbReference type="InterPro" id="IPR008250">
    <property type="entry name" value="ATPase_P-typ_transduc_dom_A_sf"/>
</dbReference>
<dbReference type="InterPro" id="IPR036412">
    <property type="entry name" value="HAD-like_sf"/>
</dbReference>
<keyword evidence="7" id="KW-0472">Membrane</keyword>
<dbReference type="Pfam" id="PF00122">
    <property type="entry name" value="E1-E2_ATPase"/>
    <property type="match status" value="1"/>
</dbReference>
<dbReference type="Proteomes" id="UP000019050">
    <property type="component" value="Unassembled WGS sequence"/>
</dbReference>
<keyword evidence="10" id="KW-1003">Cell membrane</keyword>
<keyword evidence="3" id="KW-0104">Cadmium</keyword>
<comment type="similarity">
    <text evidence="2 10">Belongs to the cation transport ATPase (P-type) (TC 3.A.3) family. Type IB subfamily.</text>
</comment>
<dbReference type="Gene3D" id="2.70.150.10">
    <property type="entry name" value="Calcium-transporting ATPase, cytoplasmic transduction domain A"/>
    <property type="match status" value="1"/>
</dbReference>
<proteinExistence type="inferred from homology"/>
<sequence>MNNVQFQVLHQSSGRVRLRATFPFTEDVKYYLDGLASGFPDILRLNFYEDPYVVAIHVMPGRQGVVAQLWHLIQKDKLEELYRHPQHHAASSPYALVSSAMARHYLFKWFMPVPVRLARTLWKALGYFRDAWRVLRQGKLTMEILDCSAILVSLAMKQTDTASAIMFILELGETLNYWTQKRSLEDLEASIAGQGRQVWLLKGDHLLQIDSQEVQVGDVLVFYEGSELLFDGIVLNGRASVNESSLTGESFPVIKAVGDEVYSNTVLTSGELHVRVENPTANYRIQELVKLMQEAAQQEGTYQYKYTSIADRIVKYNFLGAALTYILTGSFTKAISFLLVDYSCALKLSTPMVYLSAIKQLMHQQVVVKNSTVLDQFDEVDTLVFDKTGTITTSRPVIEEVIPFHGYSAEDVIMIGACLEEHIYHPIAHALVDKAAREGIIHEEMHTELNHIASKGIRSEIDGNVVVIGSLGLMEDSGIEIEANQSQLIRQKETHYNLLYLGYRQKLIAMFCVAIPVRHEAHSVLHALKGLGKYLVLLTGDTAARTNRLVADLPFDEVHTSMTPVTKFDYVQRMQAQGHRVLMIGDGLNDSAALSASDVGVVMGEGAEVSKQISDIMLPSNNLASLLTLHQVSVDLKQEIQGNVRDTIAINSGLIGLGVLNWLKPSSLAILHNMTTFGILCRSYLKGNVRLESEAEEK</sequence>
<evidence type="ECO:0000256" key="2">
    <source>
        <dbReference type="ARBA" id="ARBA00006024"/>
    </source>
</evidence>
<dbReference type="GO" id="GO:0016887">
    <property type="term" value="F:ATP hydrolysis activity"/>
    <property type="evidence" value="ECO:0007669"/>
    <property type="project" value="InterPro"/>
</dbReference>
<dbReference type="NCBIfam" id="TIGR01525">
    <property type="entry name" value="ATPase-IB_hvy"/>
    <property type="match status" value="1"/>
</dbReference>
<dbReference type="InterPro" id="IPR051014">
    <property type="entry name" value="Cation_Transport_ATPase_IB"/>
</dbReference>
<dbReference type="PROSITE" id="PS00154">
    <property type="entry name" value="ATPASE_E1_E2"/>
    <property type="match status" value="1"/>
</dbReference>
<dbReference type="Gene3D" id="3.40.1110.10">
    <property type="entry name" value="Calcium-transporting ATPase, cytoplasmic domain N"/>
    <property type="match status" value="1"/>
</dbReference>
<comment type="subcellular location">
    <subcellularLocation>
        <location evidence="10">Cell membrane</location>
    </subcellularLocation>
    <subcellularLocation>
        <location evidence="1">Membrane</location>
        <topology evidence="1">Multi-pass membrane protein</topology>
    </subcellularLocation>
</comment>
<dbReference type="GO" id="GO:0005524">
    <property type="term" value="F:ATP binding"/>
    <property type="evidence" value="ECO:0007669"/>
    <property type="project" value="UniProtKB-UniRule"/>
</dbReference>
<comment type="catalytic activity">
    <reaction evidence="9">
        <text>Cd(2+)(in) + ATP + H2O = Cd(2+)(out) + ADP + phosphate + H(+)</text>
        <dbReference type="Rhea" id="RHEA:12132"/>
        <dbReference type="ChEBI" id="CHEBI:15377"/>
        <dbReference type="ChEBI" id="CHEBI:15378"/>
        <dbReference type="ChEBI" id="CHEBI:30616"/>
        <dbReference type="ChEBI" id="CHEBI:43474"/>
        <dbReference type="ChEBI" id="CHEBI:48775"/>
        <dbReference type="ChEBI" id="CHEBI:456216"/>
        <dbReference type="EC" id="7.2.2.21"/>
    </reaction>
</comment>
<evidence type="ECO:0000256" key="7">
    <source>
        <dbReference type="ARBA" id="ARBA00023136"/>
    </source>
</evidence>
<protein>
    <recommendedName>
        <fullName evidence="8">Cd(2+)-exporting ATPase</fullName>
        <ecNumber evidence="8">7.2.2.21</ecNumber>
    </recommendedName>
</protein>
<keyword evidence="13" id="KW-1185">Reference proteome</keyword>
<dbReference type="InterPro" id="IPR001757">
    <property type="entry name" value="P_typ_ATPase"/>
</dbReference>
<keyword evidence="10" id="KW-0067">ATP-binding</keyword>
<comment type="caution">
    <text evidence="12">The sequence shown here is derived from an EMBL/GenBank/DDBJ whole genome shotgun (WGS) entry which is preliminary data.</text>
</comment>
<keyword evidence="6" id="KW-1133">Transmembrane helix</keyword>
<keyword evidence="4" id="KW-0812">Transmembrane</keyword>
<dbReference type="InterPro" id="IPR027256">
    <property type="entry name" value="P-typ_ATPase_IB"/>
</dbReference>
<dbReference type="Gene3D" id="3.40.50.1000">
    <property type="entry name" value="HAD superfamily/HAD-like"/>
    <property type="match status" value="1"/>
</dbReference>
<dbReference type="InterPro" id="IPR059000">
    <property type="entry name" value="ATPase_P-type_domA"/>
</dbReference>
<dbReference type="SUPFAM" id="SSF81653">
    <property type="entry name" value="Calcium ATPase, transduction domain A"/>
    <property type="match status" value="1"/>
</dbReference>
<dbReference type="AlphaFoldDB" id="W1Q6E9"/>